<evidence type="ECO:0000256" key="1">
    <source>
        <dbReference type="ARBA" id="ARBA00004370"/>
    </source>
</evidence>
<dbReference type="EMBL" id="KL662162">
    <property type="protein sequence ID" value="KFM28079.1"/>
    <property type="molecule type" value="Genomic_DNA"/>
</dbReference>
<dbReference type="GO" id="GO:0005044">
    <property type="term" value="F:scavenger receptor activity"/>
    <property type="evidence" value="ECO:0007669"/>
    <property type="project" value="TreeGrafter"/>
</dbReference>
<feature type="compositionally biased region" description="Low complexity" evidence="7">
    <location>
        <begin position="974"/>
        <end position="993"/>
    </location>
</feature>
<organism evidence="9 10">
    <name type="scientific">Auxenochlorella protothecoides</name>
    <name type="common">Green microalga</name>
    <name type="synonym">Chlorella protothecoides</name>
    <dbReference type="NCBI Taxonomy" id="3075"/>
    <lineage>
        <taxon>Eukaryota</taxon>
        <taxon>Viridiplantae</taxon>
        <taxon>Chlorophyta</taxon>
        <taxon>core chlorophytes</taxon>
        <taxon>Trebouxiophyceae</taxon>
        <taxon>Chlorellales</taxon>
        <taxon>Chlorellaceae</taxon>
        <taxon>Auxenochlorella</taxon>
    </lineage>
</organism>
<evidence type="ECO:0000256" key="3">
    <source>
        <dbReference type="ARBA" id="ARBA00022692"/>
    </source>
</evidence>
<dbReference type="InterPro" id="IPR002159">
    <property type="entry name" value="CD36_fam"/>
</dbReference>
<dbReference type="GO" id="GO:0005737">
    <property type="term" value="C:cytoplasm"/>
    <property type="evidence" value="ECO:0007669"/>
    <property type="project" value="TreeGrafter"/>
</dbReference>
<dbReference type="PRINTS" id="PR01609">
    <property type="entry name" value="CD36FAMILY"/>
</dbReference>
<evidence type="ECO:0000256" key="6">
    <source>
        <dbReference type="ARBA" id="ARBA00023180"/>
    </source>
</evidence>
<keyword evidence="4 8" id="KW-1133">Transmembrane helix</keyword>
<dbReference type="KEGG" id="apro:F751_5190"/>
<keyword evidence="5 8" id="KW-0472">Membrane</keyword>
<accession>A0A087SQS5</accession>
<evidence type="ECO:0000256" key="7">
    <source>
        <dbReference type="SAM" id="MobiDB-lite"/>
    </source>
</evidence>
<gene>
    <name evidence="9" type="ORF">F751_5190</name>
</gene>
<evidence type="ECO:0000256" key="4">
    <source>
        <dbReference type="ARBA" id="ARBA00022989"/>
    </source>
</evidence>
<comment type="similarity">
    <text evidence="2">Belongs to the CD36 family.</text>
</comment>
<reference evidence="9 10" key="1">
    <citation type="journal article" date="2014" name="BMC Genomics">
        <title>Oil accumulation mechanisms of the oleaginous microalga Chlorella protothecoides revealed through its genome, transcriptomes, and proteomes.</title>
        <authorList>
            <person name="Gao C."/>
            <person name="Wang Y."/>
            <person name="Shen Y."/>
            <person name="Yan D."/>
            <person name="He X."/>
            <person name="Dai J."/>
            <person name="Wu Q."/>
        </authorList>
    </citation>
    <scope>NUCLEOTIDE SEQUENCE [LARGE SCALE GENOMIC DNA]</scope>
    <source>
        <strain evidence="9 10">0710</strain>
    </source>
</reference>
<dbReference type="OrthoDB" id="514335at2759"/>
<comment type="subcellular location">
    <subcellularLocation>
        <location evidence="1">Membrane</location>
    </subcellularLocation>
</comment>
<keyword evidence="10" id="KW-1185">Reference proteome</keyword>
<evidence type="ECO:0000256" key="8">
    <source>
        <dbReference type="SAM" id="Phobius"/>
    </source>
</evidence>
<dbReference type="Proteomes" id="UP000028924">
    <property type="component" value="Unassembled WGS sequence"/>
</dbReference>
<keyword evidence="6" id="KW-0325">Glycoprotein</keyword>
<evidence type="ECO:0000256" key="2">
    <source>
        <dbReference type="ARBA" id="ARBA00010532"/>
    </source>
</evidence>
<dbReference type="PANTHER" id="PTHR11923:SF51">
    <property type="entry name" value="LYSOSOME MEMBRANE PROTEIN 2"/>
    <property type="match status" value="1"/>
</dbReference>
<dbReference type="STRING" id="3075.A0A087SQS5"/>
<proteinExistence type="inferred from homology"/>
<evidence type="ECO:0000256" key="5">
    <source>
        <dbReference type="ARBA" id="ARBA00023136"/>
    </source>
</evidence>
<evidence type="ECO:0000313" key="10">
    <source>
        <dbReference type="Proteomes" id="UP000028924"/>
    </source>
</evidence>
<name>A0A087SQS5_AUXPR</name>
<dbReference type="GeneID" id="23616581"/>
<feature type="transmembrane region" description="Helical" evidence="8">
    <location>
        <begin position="68"/>
        <end position="92"/>
    </location>
</feature>
<protein>
    <submittedName>
        <fullName evidence="9">Uncharacterized protein</fullName>
    </submittedName>
</protein>
<feature type="compositionally biased region" description="Pro residues" evidence="7">
    <location>
        <begin position="945"/>
        <end position="956"/>
    </location>
</feature>
<dbReference type="RefSeq" id="XP_011401091.1">
    <property type="nucleotide sequence ID" value="XM_011402789.1"/>
</dbReference>
<dbReference type="PANTHER" id="PTHR11923">
    <property type="entry name" value="SCAVENGER RECEPTOR CLASS B TYPE-1 SR-B1"/>
    <property type="match status" value="1"/>
</dbReference>
<feature type="region of interest" description="Disordered" evidence="7">
    <location>
        <begin position="937"/>
        <end position="1027"/>
    </location>
</feature>
<dbReference type="GO" id="GO:0016020">
    <property type="term" value="C:membrane"/>
    <property type="evidence" value="ECO:0007669"/>
    <property type="project" value="UniProtKB-SubCell"/>
</dbReference>
<feature type="transmembrane region" description="Helical" evidence="8">
    <location>
        <begin position="788"/>
        <end position="812"/>
    </location>
</feature>
<keyword evidence="3 8" id="KW-0812">Transmembrane</keyword>
<dbReference type="eggNOG" id="ENOG502SEF3">
    <property type="taxonomic scope" value="Eukaryota"/>
</dbReference>
<dbReference type="AlphaFoldDB" id="A0A087SQS5"/>
<sequence length="1027" mass="110007">MVSRLLVRVWGWRRLRTGVAPEGAPPSVTEVPCQIKIHPEPGEATTHTAETLVQSYQFPGDRTSSRRYWLLFSLLLGSILWWLGPLMGIFVLDPFLQLLLDASQVITPDTDCYDNRMISQSCKSETFIDYYFFNITNAEQWLAGTEPPAYHEVGPYTFATGEKHFDVQYSSDWSTVSYSYYQWQTLRPDLSCAGCSMSDTIVGVNRGYQQLLQSAAGAAMDAETGMIYSFMPSVLFTITASIDAALRPATTLALQGFGITDPVQVDAAVTSAVASQWAACGALLAAMSNPASGVTSPFLSSLGPFPYPPEFCAYLPGAMAPYLGFQPDPSQFGVLGLAMDTGAAAAFLAAAKGATNATAMDPAGAAFLGAFLTTPRAALLAGLAAAPATQALAQVLTPITATQWGLLQGYLVSLVPTWGTLVYRGFLQSFAGGAGLVLTKTVDQWLNGYEDPILLLAAKQLHPTTWQLMPWTYTPQLALAFPTEDAPLRFFQQTTGAPMAVQDLSYRASDIGRYLPLIQQRALSTGQAANSTLLGVEEYRGVPFVAYADGIMNMTGISEGLLVLDTNNPATQPIIFEAGLLRPLQTRQRGTKSSVKKIHTVQFAIDPVSLASCNASAYAAWAQATQFDQGKFQTAIGALTAASNYWDLVQNDMALTTFFEGTRFGSLGPYFGTEDPQRDRCLIPDEFEGVFDLSAVFSCPTLFSFPHFYLADERIVNSTGQSEWQPDPVSDGWYFDVEPFTSFTVGAHKVYQVNNLVSRIPSFHLLMYWQPTDTNALVIRGLVTAQSVLYYTLVVACPVAGWLALIVSLLLLHATSAAKARRLVLARLQKSRARSTRLGKQEAEMVEALVRVARGSANVVVPLDVSESLEEATEQGESGSEDGAQRPPAAAEDPFAARKAAGDQGHNSAPLDALAGKVAALEADEQGDSWPVRPVVLCMDAPSGSTPPPGSRPRPSPRMGLPVSTTARSGESGGLIAAIHPAAPGGAADSADANDSDVERVLPRPSDSASPGRRGRNLDPVGAASPA</sequence>
<dbReference type="Pfam" id="PF01130">
    <property type="entry name" value="CD36"/>
    <property type="match status" value="2"/>
</dbReference>
<evidence type="ECO:0000313" key="9">
    <source>
        <dbReference type="EMBL" id="KFM28079.1"/>
    </source>
</evidence>
<feature type="region of interest" description="Disordered" evidence="7">
    <location>
        <begin position="867"/>
        <end position="910"/>
    </location>
</feature>